<comment type="caution">
    <text evidence="2">The sequence shown here is derived from an EMBL/GenBank/DDBJ whole genome shotgun (WGS) entry which is preliminary data.</text>
</comment>
<name>A0A4U1G275_9SPHI</name>
<evidence type="ECO:0000313" key="3">
    <source>
        <dbReference type="Proteomes" id="UP000291117"/>
    </source>
</evidence>
<dbReference type="AlphaFoldDB" id="A0A4U1G275"/>
<dbReference type="EMBL" id="SJSM01000004">
    <property type="protein sequence ID" value="TCC96925.1"/>
    <property type="molecule type" value="Genomic_DNA"/>
</dbReference>
<dbReference type="OrthoDB" id="997000at2"/>
<organism evidence="2 4">
    <name type="scientific">Pedobacter hiemivivus</name>
    <dbReference type="NCBI Taxonomy" id="2530454"/>
    <lineage>
        <taxon>Bacteria</taxon>
        <taxon>Pseudomonadati</taxon>
        <taxon>Bacteroidota</taxon>
        <taxon>Sphingobacteriia</taxon>
        <taxon>Sphingobacteriales</taxon>
        <taxon>Sphingobacteriaceae</taxon>
        <taxon>Pedobacter</taxon>
    </lineage>
</organism>
<reference evidence="1 3" key="1">
    <citation type="submission" date="2019-02" db="EMBL/GenBank/DDBJ databases">
        <title>Pedobacter sp. RP-3-8 sp. nov., isolated from Arctic soil.</title>
        <authorList>
            <person name="Dahal R.H."/>
        </authorList>
    </citation>
    <scope>NUCLEOTIDE SEQUENCE [LARGE SCALE GENOMIC DNA]</scope>
    <source>
        <strain evidence="1 3">RP-3-8</strain>
    </source>
</reference>
<sequence length="114" mass="13240">MKLLFTCLYYLENPEQSILEIKRTDLAEDADISEIFRWLILDKKSAQIQSLTFRSMDSSGEVQERFFEQGYLKFNEQSATYIEKFNSAQHQLDNLSPASLSTQIQDIVTAYLLS</sequence>
<keyword evidence="3" id="KW-1185">Reference proteome</keyword>
<accession>A0A4R0NA09</accession>
<dbReference type="RefSeq" id="WP_131608337.1">
    <property type="nucleotide sequence ID" value="NZ_SJSM01000004.1"/>
</dbReference>
<protein>
    <submittedName>
        <fullName evidence="2">Uncharacterized protein</fullName>
    </submittedName>
</protein>
<dbReference type="Proteomes" id="UP000291117">
    <property type="component" value="Unassembled WGS sequence"/>
</dbReference>
<reference evidence="2 4" key="2">
    <citation type="submission" date="2019-04" db="EMBL/GenBank/DDBJ databases">
        <title>Pedobacter sp. RP-1-16 sp. nov., isolated from Arctic soil.</title>
        <authorList>
            <person name="Dahal R.H."/>
            <person name="Kim D.-U."/>
        </authorList>
    </citation>
    <scope>NUCLEOTIDE SEQUENCE [LARGE SCALE GENOMIC DNA]</scope>
    <source>
        <strain evidence="2 4">RP-1-16</strain>
    </source>
</reference>
<dbReference type="EMBL" id="SWDX01000009">
    <property type="protein sequence ID" value="TKC57647.1"/>
    <property type="molecule type" value="Genomic_DNA"/>
</dbReference>
<evidence type="ECO:0000313" key="4">
    <source>
        <dbReference type="Proteomes" id="UP000309594"/>
    </source>
</evidence>
<accession>A0A4U1G275</accession>
<gene>
    <name evidence="1" type="ORF">EZ444_08645</name>
    <name evidence="2" type="ORF">FBD94_20445</name>
</gene>
<evidence type="ECO:0000313" key="2">
    <source>
        <dbReference type="EMBL" id="TKC57647.1"/>
    </source>
</evidence>
<proteinExistence type="predicted"/>
<evidence type="ECO:0000313" key="1">
    <source>
        <dbReference type="EMBL" id="TCC96925.1"/>
    </source>
</evidence>
<dbReference type="Proteomes" id="UP000309594">
    <property type="component" value="Unassembled WGS sequence"/>
</dbReference>